<dbReference type="KEGG" id="dea:FPZ08_00030"/>
<sequence>MNEFLAGVSGRHPVDLSPQPGRPAYSGYLEGRLCLCGADQRRPDRHDGGHAGQSVAAGDVLFTLDTSQQQNRLDAAEARVSWGAGHAGKSETGGRSEGA</sequence>
<accession>A0A5B8LM57</accession>
<feature type="region of interest" description="Disordered" evidence="1">
    <location>
        <begin position="1"/>
        <end position="23"/>
    </location>
</feature>
<proteinExistence type="predicted"/>
<dbReference type="AlphaFoldDB" id="A0A5B8LM57"/>
<feature type="region of interest" description="Disordered" evidence="1">
    <location>
        <begin position="70"/>
        <end position="99"/>
    </location>
</feature>
<dbReference type="Proteomes" id="UP000315364">
    <property type="component" value="Chromosome"/>
</dbReference>
<gene>
    <name evidence="2" type="ORF">FPZ08_00030</name>
</gene>
<dbReference type="EMBL" id="CP042304">
    <property type="protein sequence ID" value="QDZ09288.1"/>
    <property type="molecule type" value="Genomic_DNA"/>
</dbReference>
<evidence type="ECO:0000256" key="1">
    <source>
        <dbReference type="SAM" id="MobiDB-lite"/>
    </source>
</evidence>
<reference evidence="2 3" key="1">
    <citation type="submission" date="2019-07" db="EMBL/GenBank/DDBJ databases">
        <title>Full genome sequence of Devosia sp. Gsoil 520.</title>
        <authorList>
            <person name="Im W.-T."/>
        </authorList>
    </citation>
    <scope>NUCLEOTIDE SEQUENCE [LARGE SCALE GENOMIC DNA]</scope>
    <source>
        <strain evidence="2 3">Gsoil 520</strain>
    </source>
</reference>
<name>A0A5B8LM57_9HYPH</name>
<keyword evidence="3" id="KW-1185">Reference proteome</keyword>
<dbReference type="RefSeq" id="WP_146288100.1">
    <property type="nucleotide sequence ID" value="NZ_CP042304.1"/>
</dbReference>
<protein>
    <submittedName>
        <fullName evidence="2">Biotin/lipoyl-binding protein</fullName>
    </submittedName>
</protein>
<evidence type="ECO:0000313" key="2">
    <source>
        <dbReference type="EMBL" id="QDZ09288.1"/>
    </source>
</evidence>
<evidence type="ECO:0000313" key="3">
    <source>
        <dbReference type="Proteomes" id="UP000315364"/>
    </source>
</evidence>
<organism evidence="2 3">
    <name type="scientific">Devosia ginsengisoli</name>
    <dbReference type="NCBI Taxonomy" id="400770"/>
    <lineage>
        <taxon>Bacteria</taxon>
        <taxon>Pseudomonadati</taxon>
        <taxon>Pseudomonadota</taxon>
        <taxon>Alphaproteobacteria</taxon>
        <taxon>Hyphomicrobiales</taxon>
        <taxon>Devosiaceae</taxon>
        <taxon>Devosia</taxon>
    </lineage>
</organism>
<feature type="compositionally biased region" description="Basic and acidic residues" evidence="1">
    <location>
        <begin position="88"/>
        <end position="99"/>
    </location>
</feature>